<evidence type="ECO:0000256" key="1">
    <source>
        <dbReference type="SAM" id="Phobius"/>
    </source>
</evidence>
<keyword evidence="1" id="KW-0472">Membrane</keyword>
<sequence length="166" mass="17246">MGPGVGRGAGPGPGLGLGYFLLPAGGALSLTGVITGNGTLISLSWIMWVLGILLVLGNRYRRPADPRALAAAAAAGDARAVRGLRTLALTARAEGRPDTAERLLRQAVKAGDVESMWELGRLVEQREGLVAAEPWFRMAAERGHAVAKRLFRPGGALHPDGADPAP</sequence>
<accession>A0ABW6ERJ8</accession>
<keyword evidence="1" id="KW-0812">Transmembrane</keyword>
<dbReference type="SUPFAM" id="SSF81901">
    <property type="entry name" value="HCP-like"/>
    <property type="match status" value="1"/>
</dbReference>
<dbReference type="Proteomes" id="UP001598251">
    <property type="component" value="Unassembled WGS sequence"/>
</dbReference>
<proteinExistence type="predicted"/>
<evidence type="ECO:0000313" key="3">
    <source>
        <dbReference type="Proteomes" id="UP001598251"/>
    </source>
</evidence>
<dbReference type="EMBL" id="JBHXOF010000025">
    <property type="protein sequence ID" value="MFD4217024.1"/>
    <property type="molecule type" value="Genomic_DNA"/>
</dbReference>
<organism evidence="2 3">
    <name type="scientific">Streptomyces sindenensis</name>
    <dbReference type="NCBI Taxonomy" id="67363"/>
    <lineage>
        <taxon>Bacteria</taxon>
        <taxon>Bacillati</taxon>
        <taxon>Actinomycetota</taxon>
        <taxon>Actinomycetes</taxon>
        <taxon>Kitasatosporales</taxon>
        <taxon>Streptomycetaceae</taxon>
        <taxon>Streptomyces</taxon>
    </lineage>
</organism>
<feature type="transmembrane region" description="Helical" evidence="1">
    <location>
        <begin position="40"/>
        <end position="57"/>
    </location>
</feature>
<dbReference type="RefSeq" id="WP_382831273.1">
    <property type="nucleotide sequence ID" value="NZ_JBHXLY010000049.1"/>
</dbReference>
<evidence type="ECO:0000313" key="2">
    <source>
        <dbReference type="EMBL" id="MFD4217024.1"/>
    </source>
</evidence>
<keyword evidence="3" id="KW-1185">Reference proteome</keyword>
<gene>
    <name evidence="2" type="ORF">ACFWSS_29565</name>
</gene>
<reference evidence="2 3" key="1">
    <citation type="submission" date="2024-09" db="EMBL/GenBank/DDBJ databases">
        <title>The Natural Products Discovery Center: Release of the First 8490 Sequenced Strains for Exploring Actinobacteria Biosynthetic Diversity.</title>
        <authorList>
            <person name="Kalkreuter E."/>
            <person name="Kautsar S.A."/>
            <person name="Yang D."/>
            <person name="Bader C.D."/>
            <person name="Teijaro C.N."/>
            <person name="Fluegel L."/>
            <person name="Davis C.M."/>
            <person name="Simpson J.R."/>
            <person name="Lauterbach L."/>
            <person name="Steele A.D."/>
            <person name="Gui C."/>
            <person name="Meng S."/>
            <person name="Li G."/>
            <person name="Viehrig K."/>
            <person name="Ye F."/>
            <person name="Su P."/>
            <person name="Kiefer A.F."/>
            <person name="Nichols A."/>
            <person name="Cepeda A.J."/>
            <person name="Yan W."/>
            <person name="Fan B."/>
            <person name="Jiang Y."/>
            <person name="Adhikari A."/>
            <person name="Zheng C.-J."/>
            <person name="Schuster L."/>
            <person name="Cowan T.M."/>
            <person name="Smanski M.J."/>
            <person name="Chevrette M.G."/>
            <person name="De Carvalho L.P.S."/>
            <person name="Shen B."/>
        </authorList>
    </citation>
    <scope>NUCLEOTIDE SEQUENCE [LARGE SCALE GENOMIC DNA]</scope>
    <source>
        <strain evidence="2 3">NPDC058546</strain>
    </source>
</reference>
<feature type="transmembrane region" description="Helical" evidence="1">
    <location>
        <begin position="12"/>
        <end position="34"/>
    </location>
</feature>
<dbReference type="Gene3D" id="1.25.40.10">
    <property type="entry name" value="Tetratricopeptide repeat domain"/>
    <property type="match status" value="1"/>
</dbReference>
<name>A0ABW6ERJ8_9ACTN</name>
<comment type="caution">
    <text evidence="2">The sequence shown here is derived from an EMBL/GenBank/DDBJ whole genome shotgun (WGS) entry which is preliminary data.</text>
</comment>
<keyword evidence="1" id="KW-1133">Transmembrane helix</keyword>
<dbReference type="InterPro" id="IPR011990">
    <property type="entry name" value="TPR-like_helical_dom_sf"/>
</dbReference>
<protein>
    <submittedName>
        <fullName evidence="2">Sel1 repeat family protein</fullName>
    </submittedName>
</protein>